<dbReference type="SUPFAM" id="SSF56784">
    <property type="entry name" value="HAD-like"/>
    <property type="match status" value="1"/>
</dbReference>
<sequence>MEGTSRLTMIKAILFDKDGTLLKFSDIWVDSIVKYLSKKNLNDHAKKKLFKKIGVKENNEVEENSILSSETVEDLALIFSEFMDESPEEIYKDIDDFLLEFLKENNSEIKETCDLKSLFTDLKNRGIIIGLFTSDNYRQAKYSMEYLNLDSFIDFYAVADLYEKKPSTESLEIFKKKYALRDQEIIIVGDSKVDMIFGKDTLKLGVLCGTGSREMLERYTENIAEDPRGVLKYL</sequence>
<dbReference type="Gene3D" id="1.10.150.240">
    <property type="entry name" value="Putative phosphatase, domain 2"/>
    <property type="match status" value="1"/>
</dbReference>
<dbReference type="InterPro" id="IPR041492">
    <property type="entry name" value="HAD_2"/>
</dbReference>
<keyword evidence="2" id="KW-1185">Reference proteome</keyword>
<evidence type="ECO:0000313" key="1">
    <source>
        <dbReference type="EMBL" id="MEF3317448.1"/>
    </source>
</evidence>
<dbReference type="InterPro" id="IPR023214">
    <property type="entry name" value="HAD_sf"/>
</dbReference>
<dbReference type="Proteomes" id="UP001328425">
    <property type="component" value="Unassembled WGS sequence"/>
</dbReference>
<dbReference type="InterPro" id="IPR006439">
    <property type="entry name" value="HAD-SF_hydro_IA"/>
</dbReference>
<comment type="caution">
    <text evidence="1">The sequence shown here is derived from an EMBL/GenBank/DDBJ whole genome shotgun (WGS) entry which is preliminary data.</text>
</comment>
<dbReference type="PANTHER" id="PTHR43434:SF1">
    <property type="entry name" value="PHOSPHOGLYCOLATE PHOSPHATASE"/>
    <property type="match status" value="1"/>
</dbReference>
<dbReference type="InterPro" id="IPR036412">
    <property type="entry name" value="HAD-like_sf"/>
</dbReference>
<dbReference type="Pfam" id="PF13419">
    <property type="entry name" value="HAD_2"/>
    <property type="match status" value="1"/>
</dbReference>
<dbReference type="SFLD" id="SFLDS00003">
    <property type="entry name" value="Haloacid_Dehalogenase"/>
    <property type="match status" value="1"/>
</dbReference>
<dbReference type="EMBL" id="JARBCY010000016">
    <property type="protein sequence ID" value="MEF3317448.1"/>
    <property type="molecule type" value="Genomic_DNA"/>
</dbReference>
<dbReference type="InterPro" id="IPR023198">
    <property type="entry name" value="PGP-like_dom2"/>
</dbReference>
<accession>A0ABU7XAF7</accession>
<gene>
    <name evidence="1" type="ORF">PV361_01885</name>
</gene>
<dbReference type="InterPro" id="IPR050155">
    <property type="entry name" value="HAD-like_hydrolase_sf"/>
</dbReference>
<keyword evidence="1" id="KW-0378">Hydrolase</keyword>
<dbReference type="NCBIfam" id="TIGR01549">
    <property type="entry name" value="HAD-SF-IA-v1"/>
    <property type="match status" value="1"/>
</dbReference>
<dbReference type="Gene3D" id="3.40.50.1000">
    <property type="entry name" value="HAD superfamily/HAD-like"/>
    <property type="match status" value="1"/>
</dbReference>
<dbReference type="RefSeq" id="WP_332086742.1">
    <property type="nucleotide sequence ID" value="NZ_JARBCY010000016.1"/>
</dbReference>
<proteinExistence type="predicted"/>
<organism evidence="1 2">
    <name type="scientific">Peptoniphilus grossensis</name>
    <dbReference type="NCBI Taxonomy" id="1465756"/>
    <lineage>
        <taxon>Bacteria</taxon>
        <taxon>Bacillati</taxon>
        <taxon>Bacillota</taxon>
        <taxon>Tissierellia</taxon>
        <taxon>Tissierellales</taxon>
        <taxon>Peptoniphilaceae</taxon>
        <taxon>Peptoniphilus</taxon>
    </lineage>
</organism>
<reference evidence="1 2" key="1">
    <citation type="submission" date="2022-11" db="EMBL/GenBank/DDBJ databases">
        <title>The First Case of Preauricular Fistular Abscess Caused by Peptoniphilus grossensis.</title>
        <authorList>
            <person name="Byun J.-H."/>
        </authorList>
    </citation>
    <scope>NUCLEOTIDE SEQUENCE [LARGE SCALE GENOMIC DNA]</scope>
    <source>
        <strain evidence="1 2">GYB008</strain>
    </source>
</reference>
<evidence type="ECO:0000313" key="2">
    <source>
        <dbReference type="Proteomes" id="UP001328425"/>
    </source>
</evidence>
<dbReference type="GO" id="GO:0016787">
    <property type="term" value="F:hydrolase activity"/>
    <property type="evidence" value="ECO:0007669"/>
    <property type="project" value="UniProtKB-KW"/>
</dbReference>
<dbReference type="PANTHER" id="PTHR43434">
    <property type="entry name" value="PHOSPHOGLYCOLATE PHOSPHATASE"/>
    <property type="match status" value="1"/>
</dbReference>
<dbReference type="SFLD" id="SFLDG01129">
    <property type="entry name" value="C1.5:_HAD__Beta-PGM__Phosphata"/>
    <property type="match status" value="1"/>
</dbReference>
<protein>
    <submittedName>
        <fullName evidence="1">HAD-IA family hydrolase</fullName>
    </submittedName>
</protein>
<name>A0ABU7XAF7_9FIRM</name>